<keyword evidence="3" id="KW-1185">Reference proteome</keyword>
<organism evidence="2 3">
    <name type="scientific">Aspergillus sergii</name>
    <dbReference type="NCBI Taxonomy" id="1034303"/>
    <lineage>
        <taxon>Eukaryota</taxon>
        <taxon>Fungi</taxon>
        <taxon>Dikarya</taxon>
        <taxon>Ascomycota</taxon>
        <taxon>Pezizomycotina</taxon>
        <taxon>Eurotiomycetes</taxon>
        <taxon>Eurotiomycetidae</taxon>
        <taxon>Eurotiales</taxon>
        <taxon>Aspergillaceae</taxon>
        <taxon>Aspergillus</taxon>
        <taxon>Aspergillus subgen. Circumdati</taxon>
    </lineage>
</organism>
<evidence type="ECO:0000313" key="3">
    <source>
        <dbReference type="Proteomes" id="UP000325945"/>
    </source>
</evidence>
<feature type="signal peptide" evidence="1">
    <location>
        <begin position="1"/>
        <end position="26"/>
    </location>
</feature>
<sequence>MHIPSPFDILSLLGVAIAAFAIGGTSLPHGPATTDLASRSSSSSSNTRASISALVTQILESMVANDPSTLPLATVYKATENSHGAALSMMTSWHTIVNVGPPSLLAIDTTQGTAYFALNVNERNNEGQSILRGRVKVVDEKISEIELFINRYRGDDGFAFNSTQLPSNYAKVMSPPANRTKSSRAELQSLSEALFSTSNDYEVTIADTCRLNELGWNVVDTGVYGNASSDPLDCSWPSNHPTDPNARTSLVIDEELGLVVTSGIIPGKVYPYNGNVSAFIPDTMTSAQEAQDIWYNEMIANATIPVVAPISSTAETMEVLQYYNGELQSMQINVFLGGPNMSSPWL</sequence>
<proteinExistence type="predicted"/>
<dbReference type="EMBL" id="ML741769">
    <property type="protein sequence ID" value="KAE8331460.1"/>
    <property type="molecule type" value="Genomic_DNA"/>
</dbReference>
<evidence type="ECO:0000313" key="2">
    <source>
        <dbReference type="EMBL" id="KAE8331460.1"/>
    </source>
</evidence>
<reference evidence="3" key="1">
    <citation type="submission" date="2019-04" db="EMBL/GenBank/DDBJ databases">
        <title>Friends and foes A comparative genomics studyof 23 Aspergillus species from section Flavi.</title>
        <authorList>
            <consortium name="DOE Joint Genome Institute"/>
            <person name="Kjaerbolling I."/>
            <person name="Vesth T."/>
            <person name="Frisvad J.C."/>
            <person name="Nybo J.L."/>
            <person name="Theobald S."/>
            <person name="Kildgaard S."/>
            <person name="Isbrandt T."/>
            <person name="Kuo A."/>
            <person name="Sato A."/>
            <person name="Lyhne E.K."/>
            <person name="Kogle M.E."/>
            <person name="Wiebenga A."/>
            <person name="Kun R.S."/>
            <person name="Lubbers R.J."/>
            <person name="Makela M.R."/>
            <person name="Barry K."/>
            <person name="Chovatia M."/>
            <person name="Clum A."/>
            <person name="Daum C."/>
            <person name="Haridas S."/>
            <person name="He G."/>
            <person name="LaButti K."/>
            <person name="Lipzen A."/>
            <person name="Mondo S."/>
            <person name="Riley R."/>
            <person name="Salamov A."/>
            <person name="Simmons B.A."/>
            <person name="Magnuson J.K."/>
            <person name="Henrissat B."/>
            <person name="Mortensen U.H."/>
            <person name="Larsen T.O."/>
            <person name="Devries R.P."/>
            <person name="Grigoriev I.V."/>
            <person name="Machida M."/>
            <person name="Baker S.E."/>
            <person name="Andersen M.R."/>
        </authorList>
    </citation>
    <scope>NUCLEOTIDE SEQUENCE [LARGE SCALE GENOMIC DNA]</scope>
    <source>
        <strain evidence="3">CBS 130017</strain>
    </source>
</reference>
<dbReference type="AlphaFoldDB" id="A0A5N6XIT8"/>
<evidence type="ECO:0000256" key="1">
    <source>
        <dbReference type="SAM" id="SignalP"/>
    </source>
</evidence>
<feature type="chain" id="PRO_5025042055" evidence="1">
    <location>
        <begin position="27"/>
        <end position="346"/>
    </location>
</feature>
<protein>
    <submittedName>
        <fullName evidence="2">Uncharacterized protein</fullName>
    </submittedName>
</protein>
<name>A0A5N6XIT8_9EURO</name>
<gene>
    <name evidence="2" type="ORF">BDV39DRAFT_189843</name>
</gene>
<keyword evidence="1" id="KW-0732">Signal</keyword>
<dbReference type="Proteomes" id="UP000325945">
    <property type="component" value="Unassembled WGS sequence"/>
</dbReference>
<accession>A0A5N6XIT8</accession>